<dbReference type="AlphaFoldDB" id="V4PWP7"/>
<dbReference type="SUPFAM" id="SSF53790">
    <property type="entry name" value="Tetrapyrrole methylase"/>
    <property type="match status" value="1"/>
</dbReference>
<gene>
    <name evidence="2" type="ORF">ABENE_09405</name>
</gene>
<keyword evidence="3" id="KW-1185">Reference proteome</keyword>
<organism evidence="2 3">
    <name type="scientific">Asticcacaulis benevestitus DSM 16100 = ATCC BAA-896</name>
    <dbReference type="NCBI Taxonomy" id="1121022"/>
    <lineage>
        <taxon>Bacteria</taxon>
        <taxon>Pseudomonadati</taxon>
        <taxon>Pseudomonadota</taxon>
        <taxon>Alphaproteobacteria</taxon>
        <taxon>Caulobacterales</taxon>
        <taxon>Caulobacteraceae</taxon>
        <taxon>Asticcacaulis</taxon>
    </lineage>
</organism>
<evidence type="ECO:0000313" key="2">
    <source>
        <dbReference type="EMBL" id="ESQ91839.1"/>
    </source>
</evidence>
<feature type="region of interest" description="Disordered" evidence="1">
    <location>
        <begin position="1"/>
        <end position="20"/>
    </location>
</feature>
<reference evidence="2 3" key="1">
    <citation type="journal article" date="2014" name="Nature">
        <title>Sequential evolution of bacterial morphology by co-option of a developmental regulator.</title>
        <authorList>
            <person name="Jiang C."/>
            <person name="Brown P.J."/>
            <person name="Ducret A."/>
            <person name="Brun Y.V."/>
        </authorList>
    </citation>
    <scope>NUCLEOTIDE SEQUENCE [LARGE SCALE GENOMIC DNA]</scope>
    <source>
        <strain evidence="2 3">DSM 16100</strain>
    </source>
</reference>
<dbReference type="STRING" id="1121022.GCA_000376105_02619"/>
<name>V4PWP7_9CAUL</name>
<evidence type="ECO:0000313" key="3">
    <source>
        <dbReference type="Proteomes" id="UP000017837"/>
    </source>
</evidence>
<sequence>MSSHNAVHIESSLLKAGRSKQTPVVIIENAGRPEGQMRTGALGELARLVDHAAFSGPVMLGVGSAFGYARQTMAQRQALPAATRSGLG</sequence>
<proteinExistence type="predicted"/>
<dbReference type="InterPro" id="IPR014776">
    <property type="entry name" value="4pyrrole_Mease_sub2"/>
</dbReference>
<comment type="caution">
    <text evidence="2">The sequence shown here is derived from an EMBL/GenBank/DDBJ whole genome shotgun (WGS) entry which is preliminary data.</text>
</comment>
<dbReference type="PATRIC" id="fig|1121022.4.peg.1895"/>
<dbReference type="InterPro" id="IPR035996">
    <property type="entry name" value="4pyrrol_Methylase_sf"/>
</dbReference>
<evidence type="ECO:0000256" key="1">
    <source>
        <dbReference type="SAM" id="MobiDB-lite"/>
    </source>
</evidence>
<protein>
    <submittedName>
        <fullName evidence="2">Uncharacterized protein</fullName>
    </submittedName>
</protein>
<dbReference type="GO" id="GO:0008168">
    <property type="term" value="F:methyltransferase activity"/>
    <property type="evidence" value="ECO:0007669"/>
    <property type="project" value="InterPro"/>
</dbReference>
<accession>V4PWP7</accession>
<dbReference type="Proteomes" id="UP000017837">
    <property type="component" value="Unassembled WGS sequence"/>
</dbReference>
<dbReference type="EMBL" id="AWGB01000015">
    <property type="protein sequence ID" value="ESQ91839.1"/>
    <property type="molecule type" value="Genomic_DNA"/>
</dbReference>
<dbReference type="Gene3D" id="3.30.950.10">
    <property type="entry name" value="Methyltransferase, Cobalt-precorrin-4 Transmethylase, Domain 2"/>
    <property type="match status" value="1"/>
</dbReference>